<protein>
    <submittedName>
        <fullName evidence="2">Winged helix-turn-helix transcriptional regulator</fullName>
    </submittedName>
</protein>
<organism evidence="2">
    <name type="scientific">Fervidicoccus fontis</name>
    <dbReference type="NCBI Taxonomy" id="683846"/>
    <lineage>
        <taxon>Archaea</taxon>
        <taxon>Thermoproteota</taxon>
        <taxon>Thermoprotei</taxon>
        <taxon>Fervidicoccales</taxon>
        <taxon>Fervidicoccaceae</taxon>
        <taxon>Fervidicoccus</taxon>
    </lineage>
</organism>
<accession>A0A7C2UTS7</accession>
<dbReference type="Gene3D" id="1.10.10.10">
    <property type="entry name" value="Winged helix-like DNA-binding domain superfamily/Winged helix DNA-binding domain"/>
    <property type="match status" value="2"/>
</dbReference>
<evidence type="ECO:0000259" key="1">
    <source>
        <dbReference type="PROSITE" id="PS50987"/>
    </source>
</evidence>
<name>A0A7C2UTS7_9CREN</name>
<dbReference type="PANTHER" id="PTHR36216:SF1">
    <property type="entry name" value="HTH ARSR-TYPE DOMAIN-CONTAINING PROTEIN"/>
    <property type="match status" value="1"/>
</dbReference>
<dbReference type="GO" id="GO:0003700">
    <property type="term" value="F:DNA-binding transcription factor activity"/>
    <property type="evidence" value="ECO:0007669"/>
    <property type="project" value="InterPro"/>
</dbReference>
<gene>
    <name evidence="2" type="ORF">ENO36_00705</name>
</gene>
<dbReference type="AlphaFoldDB" id="A0A7C2UTS7"/>
<dbReference type="PRINTS" id="PR00778">
    <property type="entry name" value="HTHARSR"/>
</dbReference>
<dbReference type="InterPro" id="IPR036390">
    <property type="entry name" value="WH_DNA-bd_sf"/>
</dbReference>
<reference evidence="2" key="1">
    <citation type="journal article" date="2020" name="mSystems">
        <title>Genome- and Community-Level Interaction Insights into Carbon Utilization and Element Cycling Functions of Hydrothermarchaeota in Hydrothermal Sediment.</title>
        <authorList>
            <person name="Zhou Z."/>
            <person name="Liu Y."/>
            <person name="Xu W."/>
            <person name="Pan J."/>
            <person name="Luo Z.H."/>
            <person name="Li M."/>
        </authorList>
    </citation>
    <scope>NUCLEOTIDE SEQUENCE [LARGE SCALE GENOMIC DNA]</scope>
    <source>
        <strain evidence="2">SpSt-1259</strain>
    </source>
</reference>
<comment type="caution">
    <text evidence="2">The sequence shown here is derived from an EMBL/GenBank/DDBJ whole genome shotgun (WGS) entry which is preliminary data.</text>
</comment>
<dbReference type="InterPro" id="IPR011991">
    <property type="entry name" value="ArsR-like_HTH"/>
</dbReference>
<dbReference type="InterPro" id="IPR036388">
    <property type="entry name" value="WH-like_DNA-bd_sf"/>
</dbReference>
<dbReference type="PROSITE" id="PS50987">
    <property type="entry name" value="HTH_ARSR_2"/>
    <property type="match status" value="1"/>
</dbReference>
<dbReference type="Proteomes" id="UP000885664">
    <property type="component" value="Unassembled WGS sequence"/>
</dbReference>
<dbReference type="Pfam" id="PF13412">
    <property type="entry name" value="HTH_24"/>
    <property type="match status" value="1"/>
</dbReference>
<dbReference type="PANTHER" id="PTHR36216">
    <property type="entry name" value="TRANSCRIPTIONAL REGULATOR, TRMB"/>
    <property type="match status" value="1"/>
</dbReference>
<evidence type="ECO:0000313" key="2">
    <source>
        <dbReference type="EMBL" id="HEU97363.1"/>
    </source>
</evidence>
<sequence length="184" mass="21843">MDEELSGKRKEIYDYIQEHPGSHLREMARNLDLAIGEIQYHLDVLEKKGYIVSKRMGLYKRFYPSKMFGERQKEIMGILSQETPRKILLFLLHKPGASHREIAEFARLSAPTVTWHMKRLADIGLVEAKREGRSVKYYIKGSATDIEKIMKSYYPTFWERWADRFAEMWLDLSAYKEKEMQEDD</sequence>
<dbReference type="SUPFAM" id="SSF46785">
    <property type="entry name" value="Winged helix' DNA-binding domain"/>
    <property type="match status" value="2"/>
</dbReference>
<dbReference type="Pfam" id="PF24266">
    <property type="entry name" value="HTH_HVO_0163_N"/>
    <property type="match status" value="1"/>
</dbReference>
<dbReference type="SMART" id="SM00418">
    <property type="entry name" value="HTH_ARSR"/>
    <property type="match status" value="1"/>
</dbReference>
<feature type="domain" description="HTH arsR-type" evidence="1">
    <location>
        <begin position="64"/>
        <end position="161"/>
    </location>
</feature>
<dbReference type="EMBL" id="DSFE01000018">
    <property type="protein sequence ID" value="HEU97363.1"/>
    <property type="molecule type" value="Genomic_DNA"/>
</dbReference>
<proteinExistence type="predicted"/>
<dbReference type="InterPro" id="IPR056504">
    <property type="entry name" value="HTH_HVO_0163_N"/>
</dbReference>
<dbReference type="CDD" id="cd00090">
    <property type="entry name" value="HTH_ARSR"/>
    <property type="match status" value="2"/>
</dbReference>
<dbReference type="InterPro" id="IPR001845">
    <property type="entry name" value="HTH_ArsR_DNA-bd_dom"/>
</dbReference>